<dbReference type="InterPro" id="IPR036822">
    <property type="entry name" value="CutC-like_dom_sf"/>
</dbReference>
<evidence type="ECO:0000313" key="4">
    <source>
        <dbReference type="Proteomes" id="UP000742098"/>
    </source>
</evidence>
<protein>
    <recommendedName>
        <fullName evidence="2">PF03932 family protein CutC</fullName>
    </recommendedName>
</protein>
<reference evidence="3" key="1">
    <citation type="journal article" date="2021" name="PeerJ">
        <title>Extensive microbial diversity within the chicken gut microbiome revealed by metagenomics and culture.</title>
        <authorList>
            <person name="Gilroy R."/>
            <person name="Ravi A."/>
            <person name="Getino M."/>
            <person name="Pursley I."/>
            <person name="Horton D.L."/>
            <person name="Alikhan N.F."/>
            <person name="Baker D."/>
            <person name="Gharbi K."/>
            <person name="Hall N."/>
            <person name="Watson M."/>
            <person name="Adriaenssens E.M."/>
            <person name="Foster-Nyarko E."/>
            <person name="Jarju S."/>
            <person name="Secka A."/>
            <person name="Antonio M."/>
            <person name="Oren A."/>
            <person name="Chaudhuri R.R."/>
            <person name="La Ragione R."/>
            <person name="Hildebrand F."/>
            <person name="Pallen M.J."/>
        </authorList>
    </citation>
    <scope>NUCLEOTIDE SEQUENCE</scope>
    <source>
        <strain evidence="3">6966</strain>
    </source>
</reference>
<dbReference type="CDD" id="cd00945">
    <property type="entry name" value="Aldolase_Class_I"/>
    <property type="match status" value="1"/>
</dbReference>
<dbReference type="PANTHER" id="PTHR12598:SF0">
    <property type="entry name" value="COPPER HOMEOSTASIS PROTEIN CUTC HOMOLOG"/>
    <property type="match status" value="1"/>
</dbReference>
<dbReference type="PANTHER" id="PTHR12598">
    <property type="entry name" value="COPPER HOMEOSTASIS PROTEIN CUTC"/>
    <property type="match status" value="1"/>
</dbReference>
<dbReference type="HAMAP" id="MF_00795">
    <property type="entry name" value="CutC"/>
    <property type="match status" value="1"/>
</dbReference>
<dbReference type="Gene3D" id="3.20.20.380">
    <property type="entry name" value="Copper homeostasis (CutC) domain"/>
    <property type="match status" value="1"/>
</dbReference>
<name>A0A921H1C3_9BACT</name>
<proteinExistence type="inferred from homology"/>
<reference evidence="3" key="2">
    <citation type="submission" date="2021-09" db="EMBL/GenBank/DDBJ databases">
        <authorList>
            <person name="Gilroy R."/>
        </authorList>
    </citation>
    <scope>NUCLEOTIDE SEQUENCE</scope>
    <source>
        <strain evidence="3">6966</strain>
    </source>
</reference>
<comment type="similarity">
    <text evidence="1 2">Belongs to the CutC family.</text>
</comment>
<dbReference type="EMBL" id="DYVS01000044">
    <property type="protein sequence ID" value="HJF69539.1"/>
    <property type="molecule type" value="Genomic_DNA"/>
</dbReference>
<keyword evidence="2" id="KW-0963">Cytoplasm</keyword>
<comment type="caution">
    <text evidence="3">The sequence shown here is derived from an EMBL/GenBank/DDBJ whole genome shotgun (WGS) entry which is preliminary data.</text>
</comment>
<gene>
    <name evidence="2" type="primary">cutC</name>
    <name evidence="3" type="ORF">K8V05_02145</name>
</gene>
<evidence type="ECO:0000256" key="1">
    <source>
        <dbReference type="ARBA" id="ARBA00007768"/>
    </source>
</evidence>
<organism evidence="3 4">
    <name type="scientific">Butyricimonas virosa</name>
    <dbReference type="NCBI Taxonomy" id="544645"/>
    <lineage>
        <taxon>Bacteria</taxon>
        <taxon>Pseudomonadati</taxon>
        <taxon>Bacteroidota</taxon>
        <taxon>Bacteroidia</taxon>
        <taxon>Bacteroidales</taxon>
        <taxon>Odoribacteraceae</taxon>
        <taxon>Butyricimonas</taxon>
    </lineage>
</organism>
<dbReference type="Pfam" id="PF03932">
    <property type="entry name" value="CutC"/>
    <property type="match status" value="1"/>
</dbReference>
<sequence length="250" mass="27248">MKNNIEVEICTFSLESCLNAQLAGASRVELCSGMYDGGTTPSAAMIRMAREKLSMQLYVMIRPRGGDFLYSDLEFEMMKEDIRFAKACRADGVVLGILNAAGSVDVRRTRELVELAAPLKVTFHRAIDMTRDMEEALEGIIEAGCYRVLTSGGRNTVNEGMERIKALVKQAGGRVQIMAGSGVSAANASTLIEAGVDAIHLSGKSGRDSEMEFRNPNVFMGGVPGLPEYEQYYSDVEKIKAVLDKVQCKV</sequence>
<dbReference type="SUPFAM" id="SSF110395">
    <property type="entry name" value="CutC-like"/>
    <property type="match status" value="1"/>
</dbReference>
<dbReference type="GO" id="GO:0005737">
    <property type="term" value="C:cytoplasm"/>
    <property type="evidence" value="ECO:0007669"/>
    <property type="project" value="UniProtKB-SubCell"/>
</dbReference>
<comment type="subcellular location">
    <subcellularLocation>
        <location evidence="2">Cytoplasm</location>
    </subcellularLocation>
</comment>
<evidence type="ECO:0000256" key="2">
    <source>
        <dbReference type="HAMAP-Rule" id="MF_00795"/>
    </source>
</evidence>
<dbReference type="InterPro" id="IPR005627">
    <property type="entry name" value="CutC-like"/>
</dbReference>
<comment type="caution">
    <text evidence="2">Once thought to be involved in copper homeostasis, experiments in E.coli have shown this is not the case.</text>
</comment>
<dbReference type="Proteomes" id="UP000742098">
    <property type="component" value="Unassembled WGS sequence"/>
</dbReference>
<dbReference type="FunFam" id="3.20.20.380:FF:000001">
    <property type="entry name" value="Copper homeostasis protein CutC"/>
    <property type="match status" value="1"/>
</dbReference>
<accession>A0A921H1C3</accession>
<dbReference type="AlphaFoldDB" id="A0A921H1C3"/>
<dbReference type="GO" id="GO:0005507">
    <property type="term" value="F:copper ion binding"/>
    <property type="evidence" value="ECO:0007669"/>
    <property type="project" value="TreeGrafter"/>
</dbReference>
<evidence type="ECO:0000313" key="3">
    <source>
        <dbReference type="EMBL" id="HJF69539.1"/>
    </source>
</evidence>